<keyword evidence="6" id="KW-0418">Kinase</keyword>
<evidence type="ECO:0000256" key="9">
    <source>
        <dbReference type="SAM" id="MobiDB-lite"/>
    </source>
</evidence>
<dbReference type="Pfam" id="PF07730">
    <property type="entry name" value="HisKA_3"/>
    <property type="match status" value="1"/>
</dbReference>
<reference evidence="13 14" key="1">
    <citation type="submission" date="2019-07" db="EMBL/GenBank/DDBJ databases">
        <title>Georgenia wutianyii sp. nov. and Georgenia *** sp. nov. isolated from plateau pika (Ochotona curzoniae) in the Qinghai-Tibet plateau of China.</title>
        <authorList>
            <person name="Tian Z."/>
        </authorList>
    </citation>
    <scope>NUCLEOTIDE SEQUENCE [LARGE SCALE GENOMIC DNA]</scope>
    <source>
        <strain evidence="13 14">Z446</strain>
    </source>
</reference>
<dbReference type="InterPro" id="IPR036890">
    <property type="entry name" value="HATPase_C_sf"/>
</dbReference>
<evidence type="ECO:0000313" key="13">
    <source>
        <dbReference type="EMBL" id="TRW42856.1"/>
    </source>
</evidence>
<gene>
    <name evidence="13" type="ORF">FJ693_19955</name>
</gene>
<keyword evidence="10" id="KW-0812">Transmembrane</keyword>
<evidence type="ECO:0000256" key="8">
    <source>
        <dbReference type="ARBA" id="ARBA00023012"/>
    </source>
</evidence>
<dbReference type="GO" id="GO:0000155">
    <property type="term" value="F:phosphorelay sensor kinase activity"/>
    <property type="evidence" value="ECO:0007669"/>
    <property type="project" value="InterPro"/>
</dbReference>
<keyword evidence="8" id="KW-0902">Two-component regulatory system</keyword>
<keyword evidence="7" id="KW-0067">ATP-binding</keyword>
<feature type="transmembrane region" description="Helical" evidence="10">
    <location>
        <begin position="314"/>
        <end position="342"/>
    </location>
</feature>
<dbReference type="EC" id="2.7.13.3" evidence="2"/>
<evidence type="ECO:0000259" key="11">
    <source>
        <dbReference type="Pfam" id="PF02518"/>
    </source>
</evidence>
<sequence>MKDALRFRAPWLAASGCALATAVLVTSEWFLGERGAPPTTALLLAAPMTFVAVVLLWVRPWLGALLTIVGFGLTTDSASWMPGTLVTFFMLGRRQPAWRGWALIAAAILAFALGRSSAFNLFADTAYGMALFGGLWALGRAVRYRSQRAATARVEAERAAAEDPLVLAAVAVARERERLGGELVVVVRQAVAAMRDDAGRAASTLDGDDIARVATRGTAAVTDMRRMLGLLRDPSDAEVTTARPRLPAPRRSPGRLGWVDALSGAVVGALAMAEIVAAPEFSEYNGDPITLWPLVLLAAAVAVRRRWPVASAALIVATLGASLLPGAASTIVAALLLALGLLGWTAGSLGRRSVWIASGCALVAATVVVALTDPSSVPTLAVPVAAAATGRAWSLRESEQEAHERRTRERATELDAATTRARVEERRRIALELHDVTSHALGVMVLHAGAAEATFADDPEVARASLGQVVATGEAALGELDRLAAAIGASPDSSVSAPLEARIVALADRMRAAGLRIDVLVSAEPADPEVAHAVYRVVQEGLTNSARHAPGSGVAVRVEHVDGDLTLTVENDAARGTPAGAGSGFGLAGAAERIRTMGGGLAAEATPAGGFLLRARLPQQPDRFASRTGLVVNASPGSSE</sequence>
<comment type="caution">
    <text evidence="13">The sequence shown here is derived from an EMBL/GenBank/DDBJ whole genome shotgun (WGS) entry which is preliminary data.</text>
</comment>
<feature type="region of interest" description="Disordered" evidence="9">
    <location>
        <begin position="395"/>
        <end position="418"/>
    </location>
</feature>
<evidence type="ECO:0000256" key="3">
    <source>
        <dbReference type="ARBA" id="ARBA00022553"/>
    </source>
</evidence>
<keyword evidence="10" id="KW-0472">Membrane</keyword>
<dbReference type="InterPro" id="IPR050482">
    <property type="entry name" value="Sensor_HK_TwoCompSys"/>
</dbReference>
<dbReference type="GO" id="GO:0005524">
    <property type="term" value="F:ATP binding"/>
    <property type="evidence" value="ECO:0007669"/>
    <property type="project" value="UniProtKB-KW"/>
</dbReference>
<keyword evidence="4" id="KW-0808">Transferase</keyword>
<comment type="catalytic activity">
    <reaction evidence="1">
        <text>ATP + protein L-histidine = ADP + protein N-phospho-L-histidine.</text>
        <dbReference type="EC" id="2.7.13.3"/>
    </reaction>
</comment>
<dbReference type="PANTHER" id="PTHR24421">
    <property type="entry name" value="NITRATE/NITRITE SENSOR PROTEIN NARX-RELATED"/>
    <property type="match status" value="1"/>
</dbReference>
<dbReference type="InterPro" id="IPR003594">
    <property type="entry name" value="HATPase_dom"/>
</dbReference>
<dbReference type="InterPro" id="IPR011712">
    <property type="entry name" value="Sig_transdc_His_kin_sub3_dim/P"/>
</dbReference>
<dbReference type="Pfam" id="PF02518">
    <property type="entry name" value="HATPase_c"/>
    <property type="match status" value="1"/>
</dbReference>
<name>A0A552WJF0_9MICO</name>
<feature type="compositionally biased region" description="Basic and acidic residues" evidence="9">
    <location>
        <begin position="395"/>
        <end position="413"/>
    </location>
</feature>
<protein>
    <recommendedName>
        <fullName evidence="2">histidine kinase</fullName>
        <ecNumber evidence="2">2.7.13.3</ecNumber>
    </recommendedName>
</protein>
<feature type="transmembrane region" description="Helical" evidence="10">
    <location>
        <begin position="12"/>
        <end position="32"/>
    </location>
</feature>
<feature type="transmembrane region" description="Helical" evidence="10">
    <location>
        <begin position="354"/>
        <end position="372"/>
    </location>
</feature>
<keyword evidence="3" id="KW-0597">Phosphoprotein</keyword>
<dbReference type="RefSeq" id="WP_143420175.1">
    <property type="nucleotide sequence ID" value="NZ_VJXR01000130.1"/>
</dbReference>
<evidence type="ECO:0000256" key="1">
    <source>
        <dbReference type="ARBA" id="ARBA00000085"/>
    </source>
</evidence>
<accession>A0A552WJF0</accession>
<dbReference type="Gene3D" id="1.20.5.1930">
    <property type="match status" value="1"/>
</dbReference>
<dbReference type="CDD" id="cd16917">
    <property type="entry name" value="HATPase_UhpB-NarQ-NarX-like"/>
    <property type="match status" value="1"/>
</dbReference>
<evidence type="ECO:0000259" key="12">
    <source>
        <dbReference type="Pfam" id="PF07730"/>
    </source>
</evidence>
<evidence type="ECO:0000256" key="7">
    <source>
        <dbReference type="ARBA" id="ARBA00022840"/>
    </source>
</evidence>
<keyword evidence="10" id="KW-1133">Transmembrane helix</keyword>
<feature type="transmembrane region" description="Helical" evidence="10">
    <location>
        <begin position="64"/>
        <end position="91"/>
    </location>
</feature>
<organism evidence="13 14">
    <name type="scientific">Georgenia yuyongxinii</name>
    <dbReference type="NCBI Taxonomy" id="2589797"/>
    <lineage>
        <taxon>Bacteria</taxon>
        <taxon>Bacillati</taxon>
        <taxon>Actinomycetota</taxon>
        <taxon>Actinomycetes</taxon>
        <taxon>Micrococcales</taxon>
        <taxon>Bogoriellaceae</taxon>
        <taxon>Georgenia</taxon>
    </lineage>
</organism>
<evidence type="ECO:0000256" key="2">
    <source>
        <dbReference type="ARBA" id="ARBA00012438"/>
    </source>
</evidence>
<dbReference type="GO" id="GO:0046983">
    <property type="term" value="F:protein dimerization activity"/>
    <property type="evidence" value="ECO:0007669"/>
    <property type="project" value="InterPro"/>
</dbReference>
<keyword evidence="14" id="KW-1185">Reference proteome</keyword>
<feature type="transmembrane region" description="Helical" evidence="10">
    <location>
        <begin position="98"/>
        <end position="115"/>
    </location>
</feature>
<feature type="transmembrane region" description="Helical" evidence="10">
    <location>
        <begin position="39"/>
        <end position="58"/>
    </location>
</feature>
<evidence type="ECO:0000256" key="5">
    <source>
        <dbReference type="ARBA" id="ARBA00022741"/>
    </source>
</evidence>
<feature type="transmembrane region" description="Helical" evidence="10">
    <location>
        <begin position="256"/>
        <end position="277"/>
    </location>
</feature>
<feature type="domain" description="Signal transduction histidine kinase subgroup 3 dimerisation and phosphoacceptor" evidence="12">
    <location>
        <begin position="425"/>
        <end position="485"/>
    </location>
</feature>
<dbReference type="GO" id="GO:0016020">
    <property type="term" value="C:membrane"/>
    <property type="evidence" value="ECO:0007669"/>
    <property type="project" value="InterPro"/>
</dbReference>
<dbReference type="EMBL" id="VJXR01000130">
    <property type="protein sequence ID" value="TRW42856.1"/>
    <property type="molecule type" value="Genomic_DNA"/>
</dbReference>
<proteinExistence type="predicted"/>
<evidence type="ECO:0000313" key="14">
    <source>
        <dbReference type="Proteomes" id="UP000318693"/>
    </source>
</evidence>
<dbReference type="Gene3D" id="3.30.565.10">
    <property type="entry name" value="Histidine kinase-like ATPase, C-terminal domain"/>
    <property type="match status" value="1"/>
</dbReference>
<dbReference type="SUPFAM" id="SSF55874">
    <property type="entry name" value="ATPase domain of HSP90 chaperone/DNA topoisomerase II/histidine kinase"/>
    <property type="match status" value="1"/>
</dbReference>
<evidence type="ECO:0000256" key="6">
    <source>
        <dbReference type="ARBA" id="ARBA00022777"/>
    </source>
</evidence>
<dbReference type="AlphaFoldDB" id="A0A552WJF0"/>
<dbReference type="PANTHER" id="PTHR24421:SF10">
    <property type="entry name" value="NITRATE_NITRITE SENSOR PROTEIN NARQ"/>
    <property type="match status" value="1"/>
</dbReference>
<evidence type="ECO:0000256" key="4">
    <source>
        <dbReference type="ARBA" id="ARBA00022679"/>
    </source>
</evidence>
<keyword evidence="5" id="KW-0547">Nucleotide-binding</keyword>
<evidence type="ECO:0000256" key="10">
    <source>
        <dbReference type="SAM" id="Phobius"/>
    </source>
</evidence>
<feature type="domain" description="Histidine kinase/HSP90-like ATPase" evidence="11">
    <location>
        <begin position="532"/>
        <end position="620"/>
    </location>
</feature>
<dbReference type="Proteomes" id="UP000318693">
    <property type="component" value="Unassembled WGS sequence"/>
</dbReference>